<feature type="domain" description="ABC transporter" evidence="5">
    <location>
        <begin position="6"/>
        <end position="235"/>
    </location>
</feature>
<reference evidence="6 7" key="1">
    <citation type="submission" date="2020-02" db="EMBL/GenBank/DDBJ databases">
        <authorList>
            <person name="Zheng R.K."/>
            <person name="Sun C.M."/>
        </authorList>
    </citation>
    <scope>NUCLEOTIDE SEQUENCE [LARGE SCALE GENOMIC DNA]</scope>
    <source>
        <strain evidence="7">rifampicinis</strain>
    </source>
</reference>
<dbReference type="Gene3D" id="3.40.50.300">
    <property type="entry name" value="P-loop containing nucleotide triphosphate hydrolases"/>
    <property type="match status" value="1"/>
</dbReference>
<dbReference type="Pfam" id="PF00005">
    <property type="entry name" value="ABC_tran"/>
    <property type="match status" value="1"/>
</dbReference>
<name>A0A7S8IGH4_9CHLR</name>
<dbReference type="CDD" id="cd03230">
    <property type="entry name" value="ABC_DR_subfamily_A"/>
    <property type="match status" value="1"/>
</dbReference>
<gene>
    <name evidence="6" type="ORF">G4Y79_10520</name>
</gene>
<dbReference type="InterPro" id="IPR027417">
    <property type="entry name" value="P-loop_NTPase"/>
</dbReference>
<dbReference type="PANTHER" id="PTHR42711">
    <property type="entry name" value="ABC TRANSPORTER ATP-BINDING PROTEIN"/>
    <property type="match status" value="1"/>
</dbReference>
<dbReference type="InterPro" id="IPR003593">
    <property type="entry name" value="AAA+_ATPase"/>
</dbReference>
<evidence type="ECO:0000313" key="7">
    <source>
        <dbReference type="Proteomes" id="UP000594468"/>
    </source>
</evidence>
<keyword evidence="2" id="KW-0813">Transport</keyword>
<dbReference type="SMART" id="SM00382">
    <property type="entry name" value="AAA"/>
    <property type="match status" value="1"/>
</dbReference>
<dbReference type="SUPFAM" id="SSF52540">
    <property type="entry name" value="P-loop containing nucleoside triphosphate hydrolases"/>
    <property type="match status" value="1"/>
</dbReference>
<evidence type="ECO:0000256" key="2">
    <source>
        <dbReference type="ARBA" id="ARBA00022448"/>
    </source>
</evidence>
<evidence type="ECO:0000256" key="1">
    <source>
        <dbReference type="ARBA" id="ARBA00005417"/>
    </source>
</evidence>
<dbReference type="Proteomes" id="UP000594468">
    <property type="component" value="Chromosome"/>
</dbReference>
<keyword evidence="3" id="KW-0547">Nucleotide-binding</keyword>
<organism evidence="6 7">
    <name type="scientific">Phototrophicus methaneseepsis</name>
    <dbReference type="NCBI Taxonomy" id="2710758"/>
    <lineage>
        <taxon>Bacteria</taxon>
        <taxon>Bacillati</taxon>
        <taxon>Chloroflexota</taxon>
        <taxon>Candidatus Thermofontia</taxon>
        <taxon>Phototrophicales</taxon>
        <taxon>Phototrophicaceae</taxon>
        <taxon>Phototrophicus</taxon>
    </lineage>
</organism>
<accession>A0A7S8IGH4</accession>
<keyword evidence="4 6" id="KW-0067">ATP-binding</keyword>
<proteinExistence type="inferred from homology"/>
<dbReference type="PROSITE" id="PS50893">
    <property type="entry name" value="ABC_TRANSPORTER_2"/>
    <property type="match status" value="1"/>
</dbReference>
<dbReference type="PANTHER" id="PTHR42711:SF5">
    <property type="entry name" value="ABC TRANSPORTER ATP-BINDING PROTEIN NATA"/>
    <property type="match status" value="1"/>
</dbReference>
<evidence type="ECO:0000259" key="5">
    <source>
        <dbReference type="PROSITE" id="PS50893"/>
    </source>
</evidence>
<dbReference type="KEGG" id="pmet:G4Y79_10520"/>
<evidence type="ECO:0000256" key="3">
    <source>
        <dbReference type="ARBA" id="ARBA00022741"/>
    </source>
</evidence>
<dbReference type="AlphaFoldDB" id="A0A7S8IGH4"/>
<evidence type="ECO:0000313" key="6">
    <source>
        <dbReference type="EMBL" id="QPC84781.1"/>
    </source>
</evidence>
<dbReference type="InterPro" id="IPR050763">
    <property type="entry name" value="ABC_transporter_ATP-binding"/>
</dbReference>
<dbReference type="RefSeq" id="WP_195172844.1">
    <property type="nucleotide sequence ID" value="NZ_CP062983.1"/>
</dbReference>
<evidence type="ECO:0000256" key="4">
    <source>
        <dbReference type="ARBA" id="ARBA00022840"/>
    </source>
</evidence>
<comment type="similarity">
    <text evidence="1">Belongs to the ABC transporter superfamily.</text>
</comment>
<dbReference type="InterPro" id="IPR003439">
    <property type="entry name" value="ABC_transporter-like_ATP-bd"/>
</dbReference>
<dbReference type="GO" id="GO:0016887">
    <property type="term" value="F:ATP hydrolysis activity"/>
    <property type="evidence" value="ECO:0007669"/>
    <property type="project" value="InterPro"/>
</dbReference>
<protein>
    <submittedName>
        <fullName evidence="6">ABC transporter ATP-binding protein</fullName>
    </submittedName>
</protein>
<keyword evidence="7" id="KW-1185">Reference proteome</keyword>
<dbReference type="EMBL" id="CP062983">
    <property type="protein sequence ID" value="QPC84781.1"/>
    <property type="molecule type" value="Genomic_DNA"/>
</dbReference>
<dbReference type="GO" id="GO:0005524">
    <property type="term" value="F:ATP binding"/>
    <property type="evidence" value="ECO:0007669"/>
    <property type="project" value="UniProtKB-KW"/>
</dbReference>
<sequence length="312" mass="34786">MAEPVIQTKGLTKAYGHGEKRTLALENLDLTIQPGEIFGYLGPNGAGKTTTIRLLLDFIRPDAGSATIFGQDVRTSSVELHKQIGYLPGELNLWKNQRADRIVSYFGNVRGMQDTRYAQELAERLKLDMTKRVRDYSTGNKRKLGIVLALMHKPRLLILDEPTSGLDPLMQQTFNQLMHEVRADGRTVFLSSHVLSEVQAICDRVAILRDGRLRAVESIEKLTHVDFRWVTINFRDAIPAGMGTELEKLDGTSHFSQNGKSVRLQLTGDFDPVIRAIGGGYVTDLRVQEPTLEEIFLAFYGNGSAAAMQQEA</sequence>